<sequence length="309" mass="35296">MIKQFNSLIEMLKTFPDEQSCIDHFTAIKWTEKKQCPHCGSEKIYHFADNRTHKCAQCRKKFSIRVGTIFEDSKIPLQKWFMAVYLATSHKKGISSIQLAKDIDVTQKTAWFMLHRLRHASQTKSFNTPSLGGQGKIVEIDETYIGGKERNKHNNKRSKGTQGRSTKTKAAVLGMLERGGELRAVKVKNGASFSIMPVIVTNVLSDTKIMTDEARAYRQLPRAYTHNSVNHSFCEYVSGSIHTNTIEGAWSLFKRGILGIQHHISPKHLDRYLTEFSFRYNTRKQGEGERVNNLLARTNGRITYKELIA</sequence>
<dbReference type="EMBL" id="FNLN01000038">
    <property type="protein sequence ID" value="SDU23904.1"/>
    <property type="molecule type" value="Genomic_DNA"/>
</dbReference>
<dbReference type="InterPro" id="IPR053164">
    <property type="entry name" value="IS1016-like_transposase"/>
</dbReference>
<evidence type="ECO:0000313" key="3">
    <source>
        <dbReference type="EMBL" id="SDU23904.1"/>
    </source>
</evidence>
<accession>A0A1H2GWB5</accession>
<dbReference type="InterPro" id="IPR024445">
    <property type="entry name" value="Tnp_ISXO2-like"/>
</dbReference>
<dbReference type="AlphaFoldDB" id="A0A1H2GWB5"/>
<evidence type="ECO:0000313" key="4">
    <source>
        <dbReference type="Proteomes" id="UP000182882"/>
    </source>
</evidence>
<dbReference type="NCBIfam" id="NF033547">
    <property type="entry name" value="transpos_IS1595"/>
    <property type="match status" value="1"/>
</dbReference>
<reference evidence="4" key="1">
    <citation type="submission" date="2016-10" db="EMBL/GenBank/DDBJ databases">
        <authorList>
            <person name="Varghese N."/>
            <person name="Submissions S."/>
        </authorList>
    </citation>
    <scope>NUCLEOTIDE SEQUENCE [LARGE SCALE GENOMIC DNA]</scope>
    <source>
        <strain evidence="4">Nm10</strain>
    </source>
</reference>
<dbReference type="KEGG" id="nur:ATY38_14210"/>
<protein>
    <submittedName>
        <fullName evidence="3">Transposase</fullName>
    </submittedName>
</protein>
<dbReference type="Pfam" id="PF12762">
    <property type="entry name" value="DDE_Tnp_IS1595"/>
    <property type="match status" value="1"/>
</dbReference>
<feature type="region of interest" description="Disordered" evidence="1">
    <location>
        <begin position="144"/>
        <end position="167"/>
    </location>
</feature>
<dbReference type="RefSeq" id="WP_062559870.1">
    <property type="nucleotide sequence ID" value="NZ_CP013341.1"/>
</dbReference>
<organism evidence="3 4">
    <name type="scientific">Nitrosomonas ureae</name>
    <dbReference type="NCBI Taxonomy" id="44577"/>
    <lineage>
        <taxon>Bacteria</taxon>
        <taxon>Pseudomonadati</taxon>
        <taxon>Pseudomonadota</taxon>
        <taxon>Betaproteobacteria</taxon>
        <taxon>Nitrosomonadales</taxon>
        <taxon>Nitrosomonadaceae</taxon>
        <taxon>Nitrosomonas</taxon>
    </lineage>
</organism>
<dbReference type="SMART" id="SM01126">
    <property type="entry name" value="DDE_Tnp_IS1595"/>
    <property type="match status" value="1"/>
</dbReference>
<dbReference type="PANTHER" id="PTHR47163:SF2">
    <property type="entry name" value="SI:DKEY-17M8.2"/>
    <property type="match status" value="1"/>
</dbReference>
<feature type="compositionally biased region" description="Basic residues" evidence="1">
    <location>
        <begin position="150"/>
        <end position="159"/>
    </location>
</feature>
<dbReference type="Proteomes" id="UP000182882">
    <property type="component" value="Unassembled WGS sequence"/>
</dbReference>
<dbReference type="PANTHER" id="PTHR47163">
    <property type="entry name" value="DDE_TNP_IS1595 DOMAIN-CONTAINING PROTEIN"/>
    <property type="match status" value="1"/>
</dbReference>
<name>A0A1H2GWB5_9PROT</name>
<gene>
    <name evidence="3" type="ORF">SAMN05216406_1386</name>
</gene>
<dbReference type="Pfam" id="PF12760">
    <property type="entry name" value="Zn_ribbon_IS1595"/>
    <property type="match status" value="1"/>
</dbReference>
<feature type="domain" description="ISXO2-like transposase" evidence="2">
    <location>
        <begin position="130"/>
        <end position="281"/>
    </location>
</feature>
<evidence type="ECO:0000256" key="1">
    <source>
        <dbReference type="SAM" id="MobiDB-lite"/>
    </source>
</evidence>
<keyword evidence="4" id="KW-1185">Reference proteome</keyword>
<dbReference type="InterPro" id="IPR024442">
    <property type="entry name" value="Transposase_Zn_ribbon"/>
</dbReference>
<proteinExistence type="predicted"/>
<evidence type="ECO:0000259" key="2">
    <source>
        <dbReference type="SMART" id="SM01126"/>
    </source>
</evidence>